<dbReference type="PANTHER" id="PTHR30537:SF5">
    <property type="entry name" value="HTH-TYPE TRANSCRIPTIONAL ACTIVATOR TTDR-RELATED"/>
    <property type="match status" value="1"/>
</dbReference>
<accession>A0ABS5F181</accession>
<keyword evidence="7" id="KW-1185">Reference proteome</keyword>
<proteinExistence type="inferred from homology"/>
<dbReference type="InterPro" id="IPR036388">
    <property type="entry name" value="WH-like_DNA-bd_sf"/>
</dbReference>
<comment type="caution">
    <text evidence="6">The sequence shown here is derived from an EMBL/GenBank/DDBJ whole genome shotgun (WGS) entry which is preliminary data.</text>
</comment>
<dbReference type="PROSITE" id="PS50931">
    <property type="entry name" value="HTH_LYSR"/>
    <property type="match status" value="1"/>
</dbReference>
<keyword evidence="4" id="KW-0804">Transcription</keyword>
<dbReference type="Proteomes" id="UP001196870">
    <property type="component" value="Unassembled WGS sequence"/>
</dbReference>
<evidence type="ECO:0000313" key="7">
    <source>
        <dbReference type="Proteomes" id="UP001196870"/>
    </source>
</evidence>
<dbReference type="EMBL" id="JAAGBB010000022">
    <property type="protein sequence ID" value="MBR0666317.1"/>
    <property type="molecule type" value="Genomic_DNA"/>
</dbReference>
<organism evidence="6 7">
    <name type="scientific">Plastoroseomonas hellenica</name>
    <dbReference type="NCBI Taxonomy" id="2687306"/>
    <lineage>
        <taxon>Bacteria</taxon>
        <taxon>Pseudomonadati</taxon>
        <taxon>Pseudomonadota</taxon>
        <taxon>Alphaproteobacteria</taxon>
        <taxon>Acetobacterales</taxon>
        <taxon>Acetobacteraceae</taxon>
        <taxon>Plastoroseomonas</taxon>
    </lineage>
</organism>
<dbReference type="SUPFAM" id="SSF46785">
    <property type="entry name" value="Winged helix' DNA-binding domain"/>
    <property type="match status" value="1"/>
</dbReference>
<dbReference type="PANTHER" id="PTHR30537">
    <property type="entry name" value="HTH-TYPE TRANSCRIPTIONAL REGULATOR"/>
    <property type="match status" value="1"/>
</dbReference>
<evidence type="ECO:0000256" key="4">
    <source>
        <dbReference type="ARBA" id="ARBA00023163"/>
    </source>
</evidence>
<dbReference type="InterPro" id="IPR005119">
    <property type="entry name" value="LysR_subst-bd"/>
</dbReference>
<reference evidence="7" key="1">
    <citation type="journal article" date="2021" name="Syst. Appl. Microbiol.">
        <title>Roseomonas hellenica sp. nov., isolated from roots of wild-growing Alkanna tinctoria.</title>
        <authorList>
            <person name="Rat A."/>
            <person name="Naranjo H.D."/>
            <person name="Lebbe L."/>
            <person name="Cnockaert M."/>
            <person name="Krigas N."/>
            <person name="Grigoriadou K."/>
            <person name="Maloupa E."/>
            <person name="Willems A."/>
        </authorList>
    </citation>
    <scope>NUCLEOTIDE SEQUENCE [LARGE SCALE GENOMIC DNA]</scope>
    <source>
        <strain evidence="7">LMG 31523</strain>
    </source>
</reference>
<evidence type="ECO:0000256" key="2">
    <source>
        <dbReference type="ARBA" id="ARBA00023015"/>
    </source>
</evidence>
<protein>
    <submittedName>
        <fullName evidence="6">LysR family transcriptional regulator</fullName>
    </submittedName>
</protein>
<dbReference type="InterPro" id="IPR000847">
    <property type="entry name" value="LysR_HTH_N"/>
</dbReference>
<dbReference type="SUPFAM" id="SSF53850">
    <property type="entry name" value="Periplasmic binding protein-like II"/>
    <property type="match status" value="1"/>
</dbReference>
<evidence type="ECO:0000256" key="1">
    <source>
        <dbReference type="ARBA" id="ARBA00009437"/>
    </source>
</evidence>
<keyword evidence="2" id="KW-0805">Transcription regulation</keyword>
<comment type="similarity">
    <text evidence="1">Belongs to the LysR transcriptional regulatory family.</text>
</comment>
<dbReference type="RefSeq" id="WP_211853992.1">
    <property type="nucleotide sequence ID" value="NZ_JAAGBB010000022.1"/>
</dbReference>
<dbReference type="InterPro" id="IPR058163">
    <property type="entry name" value="LysR-type_TF_proteobact-type"/>
</dbReference>
<dbReference type="Pfam" id="PF03466">
    <property type="entry name" value="LysR_substrate"/>
    <property type="match status" value="1"/>
</dbReference>
<feature type="domain" description="HTH lysR-type" evidence="5">
    <location>
        <begin position="4"/>
        <end position="61"/>
    </location>
</feature>
<evidence type="ECO:0000256" key="3">
    <source>
        <dbReference type="ARBA" id="ARBA00023125"/>
    </source>
</evidence>
<dbReference type="InterPro" id="IPR036390">
    <property type="entry name" value="WH_DNA-bd_sf"/>
</dbReference>
<dbReference type="Gene3D" id="3.40.190.290">
    <property type="match status" value="1"/>
</dbReference>
<evidence type="ECO:0000259" key="5">
    <source>
        <dbReference type="PROSITE" id="PS50931"/>
    </source>
</evidence>
<evidence type="ECO:0000313" key="6">
    <source>
        <dbReference type="EMBL" id="MBR0666317.1"/>
    </source>
</evidence>
<keyword evidence="3" id="KW-0238">DNA-binding</keyword>
<sequence length="319" mass="34586">MPEPDLADLQAFAAVAAARSFRGAAYRRGLSASALSEAVRRLEARLGLRLLNRTTRSVTPTEAGQRLLDRLAPALREVTEALDAVNSLRDSPTGTLRLNVPGIVARVVLPPIIGPFLRRHPGIAVEIQAEDSFIDVLAEGFDAGVRYDERLERDMIAVPIGPRTQRFVAAAAPAYLAARGLPEHPNDLLAHDCIRHRFHGGAMAIWEFEREGETVKISPEGRLTSNAPDLQIAAATQGLGIIASFEEFLAPALAAGALVPVLEPWWQRFSGPFLYFPSRRHMPGPLRAFVDFLRDGSTVATPLVGSDRGGDIPRLSLST</sequence>
<gene>
    <name evidence="6" type="ORF">GXW71_18290</name>
</gene>
<dbReference type="Pfam" id="PF00126">
    <property type="entry name" value="HTH_1"/>
    <property type="match status" value="1"/>
</dbReference>
<name>A0ABS5F181_9PROT</name>
<dbReference type="Gene3D" id="1.10.10.10">
    <property type="entry name" value="Winged helix-like DNA-binding domain superfamily/Winged helix DNA-binding domain"/>
    <property type="match status" value="1"/>
</dbReference>